<accession>A0ABV3X7A6</accession>
<reference evidence="3 4" key="1">
    <citation type="submission" date="2023-04" db="EMBL/GenBank/DDBJ databases">
        <title>Genome Sequence of Selenomonas sputigena ATCC 33150.</title>
        <authorList>
            <person name="Miller D.P."/>
            <person name="Anvari S."/>
            <person name="Polson S.W."/>
            <person name="Macdonald M."/>
            <person name="Mcdowell J.V."/>
        </authorList>
    </citation>
    <scope>NUCLEOTIDE SEQUENCE [LARGE SCALE GENOMIC DNA]</scope>
    <source>
        <strain evidence="3 4">ATCC 33150</strain>
    </source>
</reference>
<name>A0ABV3X7A6_9FIRM</name>
<keyword evidence="1" id="KW-0732">Signal</keyword>
<gene>
    <name evidence="3" type="ORF">QCO44_10630</name>
</gene>
<comment type="caution">
    <text evidence="3">The sequence shown here is derived from an EMBL/GenBank/DDBJ whole genome shotgun (WGS) entry which is preliminary data.</text>
</comment>
<feature type="domain" description="Organic solvent tolerance-like N-terminal" evidence="2">
    <location>
        <begin position="30"/>
        <end position="172"/>
    </location>
</feature>
<dbReference type="RefSeq" id="WP_368847795.1">
    <property type="nucleotide sequence ID" value="NZ_CP194411.1"/>
</dbReference>
<evidence type="ECO:0000256" key="1">
    <source>
        <dbReference type="SAM" id="SignalP"/>
    </source>
</evidence>
<evidence type="ECO:0000313" key="3">
    <source>
        <dbReference type="EMBL" id="MEX5286079.1"/>
    </source>
</evidence>
<dbReference type="Gene3D" id="2.60.450.10">
    <property type="entry name" value="Lipopolysaccharide (LPS) transport protein A like domain"/>
    <property type="match status" value="1"/>
</dbReference>
<protein>
    <recommendedName>
        <fullName evidence="2">Organic solvent tolerance-like N-terminal domain-containing protein</fullName>
    </recommendedName>
</protein>
<dbReference type="Proteomes" id="UP001559623">
    <property type="component" value="Unassembled WGS sequence"/>
</dbReference>
<feature type="signal peptide" evidence="1">
    <location>
        <begin position="1"/>
        <end position="23"/>
    </location>
</feature>
<keyword evidence="4" id="KW-1185">Reference proteome</keyword>
<feature type="chain" id="PRO_5046869181" description="Organic solvent tolerance-like N-terminal domain-containing protein" evidence="1">
    <location>
        <begin position="24"/>
        <end position="178"/>
    </location>
</feature>
<evidence type="ECO:0000259" key="2">
    <source>
        <dbReference type="Pfam" id="PF03968"/>
    </source>
</evidence>
<dbReference type="InterPro" id="IPR005653">
    <property type="entry name" value="OstA-like_N"/>
</dbReference>
<dbReference type="EMBL" id="JARVLH010000007">
    <property type="protein sequence ID" value="MEX5286079.1"/>
    <property type="molecule type" value="Genomic_DNA"/>
</dbReference>
<sequence length="178" mass="19613">MKKLRFSFLLLLALLSLAAAASAAPKFTYDSMRLDFSAGRCIFDGNVRIADNGRTVSADHAEVDIKTALKFLKNGVFDTSTNQEVTDFEVWCEGSIVVEQQGLKLTSDKAHVIGESHDVAVEGNVLLERPGLSIRASSGIFNWDTQIAQFDDNVKIKKNGTEIRADHTFYDVGKDELL</sequence>
<proteinExistence type="predicted"/>
<dbReference type="Pfam" id="PF03968">
    <property type="entry name" value="LptD_N"/>
    <property type="match status" value="1"/>
</dbReference>
<evidence type="ECO:0000313" key="4">
    <source>
        <dbReference type="Proteomes" id="UP001559623"/>
    </source>
</evidence>
<organism evidence="3 4">
    <name type="scientific">Selenomonas sputigena</name>
    <dbReference type="NCBI Taxonomy" id="69823"/>
    <lineage>
        <taxon>Bacteria</taxon>
        <taxon>Bacillati</taxon>
        <taxon>Bacillota</taxon>
        <taxon>Negativicutes</taxon>
        <taxon>Selenomonadales</taxon>
        <taxon>Selenomonadaceae</taxon>
        <taxon>Selenomonas</taxon>
    </lineage>
</organism>